<feature type="compositionally biased region" description="Basic and acidic residues" evidence="1">
    <location>
        <begin position="24"/>
        <end position="51"/>
    </location>
</feature>
<accession>A0AAV4DJD1</accession>
<protein>
    <submittedName>
        <fullName evidence="2">Uncharacterized protein</fullName>
    </submittedName>
</protein>
<evidence type="ECO:0000256" key="1">
    <source>
        <dbReference type="SAM" id="MobiDB-lite"/>
    </source>
</evidence>
<feature type="compositionally biased region" description="Polar residues" evidence="1">
    <location>
        <begin position="8"/>
        <end position="23"/>
    </location>
</feature>
<evidence type="ECO:0000313" key="3">
    <source>
        <dbReference type="Proteomes" id="UP000735302"/>
    </source>
</evidence>
<dbReference type="EMBL" id="BLXT01007949">
    <property type="protein sequence ID" value="GFO44382.1"/>
    <property type="molecule type" value="Genomic_DNA"/>
</dbReference>
<gene>
    <name evidence="2" type="ORF">PoB_007088700</name>
</gene>
<organism evidence="2 3">
    <name type="scientific">Plakobranchus ocellatus</name>
    <dbReference type="NCBI Taxonomy" id="259542"/>
    <lineage>
        <taxon>Eukaryota</taxon>
        <taxon>Metazoa</taxon>
        <taxon>Spiralia</taxon>
        <taxon>Lophotrochozoa</taxon>
        <taxon>Mollusca</taxon>
        <taxon>Gastropoda</taxon>
        <taxon>Heterobranchia</taxon>
        <taxon>Euthyneura</taxon>
        <taxon>Panpulmonata</taxon>
        <taxon>Sacoglossa</taxon>
        <taxon>Placobranchoidea</taxon>
        <taxon>Plakobranchidae</taxon>
        <taxon>Plakobranchus</taxon>
    </lineage>
</organism>
<sequence length="93" mass="10745">MNHPMLSQDLQTVRQQEHFTSNQRRADIDITDQSTKEGAKDGRDVTSHTDTEDSEDIPLTPTPVRHSTKSFQEEKSKPRNQSTMHPWLDKSKK</sequence>
<feature type="region of interest" description="Disordered" evidence="1">
    <location>
        <begin position="1"/>
        <end position="93"/>
    </location>
</feature>
<reference evidence="2 3" key="1">
    <citation type="journal article" date="2021" name="Elife">
        <title>Chloroplast acquisition without the gene transfer in kleptoplastic sea slugs, Plakobranchus ocellatus.</title>
        <authorList>
            <person name="Maeda T."/>
            <person name="Takahashi S."/>
            <person name="Yoshida T."/>
            <person name="Shimamura S."/>
            <person name="Takaki Y."/>
            <person name="Nagai Y."/>
            <person name="Toyoda A."/>
            <person name="Suzuki Y."/>
            <person name="Arimoto A."/>
            <person name="Ishii H."/>
            <person name="Satoh N."/>
            <person name="Nishiyama T."/>
            <person name="Hasebe M."/>
            <person name="Maruyama T."/>
            <person name="Minagawa J."/>
            <person name="Obokata J."/>
            <person name="Shigenobu S."/>
        </authorList>
    </citation>
    <scope>NUCLEOTIDE SEQUENCE [LARGE SCALE GENOMIC DNA]</scope>
</reference>
<dbReference type="Proteomes" id="UP000735302">
    <property type="component" value="Unassembled WGS sequence"/>
</dbReference>
<evidence type="ECO:0000313" key="2">
    <source>
        <dbReference type="EMBL" id="GFO44382.1"/>
    </source>
</evidence>
<name>A0AAV4DJD1_9GAST</name>
<dbReference type="AlphaFoldDB" id="A0AAV4DJD1"/>
<comment type="caution">
    <text evidence="2">The sequence shown here is derived from an EMBL/GenBank/DDBJ whole genome shotgun (WGS) entry which is preliminary data.</text>
</comment>
<proteinExistence type="predicted"/>
<keyword evidence="3" id="KW-1185">Reference proteome</keyword>